<dbReference type="KEGG" id="cpoy:GP475_09630"/>
<dbReference type="Proteomes" id="UP000516320">
    <property type="component" value="Chromosome"/>
</dbReference>
<dbReference type="PROSITE" id="PS51674">
    <property type="entry name" value="4FE4S_WBL"/>
    <property type="match status" value="1"/>
</dbReference>
<gene>
    <name evidence="2" type="ORF">GP475_09630</name>
</gene>
<dbReference type="AlphaFoldDB" id="A0A7H0SQP5"/>
<organism evidence="2 3">
    <name type="scientific">Corynebacterium poyangense</name>
    <dbReference type="NCBI Taxonomy" id="2684405"/>
    <lineage>
        <taxon>Bacteria</taxon>
        <taxon>Bacillati</taxon>
        <taxon>Actinomycetota</taxon>
        <taxon>Actinomycetes</taxon>
        <taxon>Mycobacteriales</taxon>
        <taxon>Corynebacteriaceae</taxon>
        <taxon>Corynebacterium</taxon>
    </lineage>
</organism>
<evidence type="ECO:0000313" key="2">
    <source>
        <dbReference type="EMBL" id="QNQ90870.1"/>
    </source>
</evidence>
<dbReference type="RefSeq" id="WP_187974180.1">
    <property type="nucleotide sequence ID" value="NZ_CP046884.1"/>
</dbReference>
<protein>
    <recommendedName>
        <fullName evidence="1">4Fe-4S Wbl-type domain-containing protein</fullName>
    </recommendedName>
</protein>
<name>A0A7H0SQP5_9CORY</name>
<dbReference type="InterPro" id="IPR034768">
    <property type="entry name" value="4FE4S_WBL"/>
</dbReference>
<dbReference type="Pfam" id="PF02467">
    <property type="entry name" value="Whib"/>
    <property type="match status" value="1"/>
</dbReference>
<reference evidence="2 3" key="1">
    <citation type="submission" date="2019-12" db="EMBL/GenBank/DDBJ databases">
        <title>Corynebacterium sp. nov., isolated from feces of the Anser Albifrons in China.</title>
        <authorList>
            <person name="Liu Q."/>
        </authorList>
    </citation>
    <scope>NUCLEOTIDE SEQUENCE [LARGE SCALE GENOMIC DNA]</scope>
    <source>
        <strain evidence="2 3">4H37-19</strain>
    </source>
</reference>
<evidence type="ECO:0000313" key="3">
    <source>
        <dbReference type="Proteomes" id="UP000516320"/>
    </source>
</evidence>
<dbReference type="EMBL" id="CP046884">
    <property type="protein sequence ID" value="QNQ90870.1"/>
    <property type="molecule type" value="Genomic_DNA"/>
</dbReference>
<feature type="domain" description="4Fe-4S Wbl-type" evidence="1">
    <location>
        <begin position="19"/>
        <end position="84"/>
    </location>
</feature>
<evidence type="ECO:0000259" key="1">
    <source>
        <dbReference type="PROSITE" id="PS51674"/>
    </source>
</evidence>
<proteinExistence type="predicted"/>
<keyword evidence="3" id="KW-1185">Reference proteome</keyword>
<sequence>MKLTDKRPNDNHAWLEHARCAGMDPKVFDMPGYARSRDTLLGPWLVAARVCAQCPACKECARDVLDRCPWPGTVRCLPLHHDSRSSRWILRTRRKSLKLIAEGQTTVQDELTRYVPPWGRTKLASVLDEPDSPVAALPGGVG</sequence>
<accession>A0A7H0SQP5</accession>